<protein>
    <submittedName>
        <fullName evidence="2">Uncharacterized protein</fullName>
    </submittedName>
</protein>
<feature type="transmembrane region" description="Helical" evidence="1">
    <location>
        <begin position="35"/>
        <end position="56"/>
    </location>
</feature>
<evidence type="ECO:0000256" key="1">
    <source>
        <dbReference type="SAM" id="Phobius"/>
    </source>
</evidence>
<reference evidence="2 3" key="1">
    <citation type="submission" date="2018-08" db="EMBL/GenBank/DDBJ databases">
        <title>Meiothermus cateniformans JCM 15151 genome sequencing project.</title>
        <authorList>
            <person name="Da Costa M.S."/>
            <person name="Albuquerque L."/>
            <person name="Raposo P."/>
            <person name="Froufe H.J.C."/>
            <person name="Barroso C.S."/>
            <person name="Egas C."/>
        </authorList>
    </citation>
    <scope>NUCLEOTIDE SEQUENCE [LARGE SCALE GENOMIC DNA]</scope>
    <source>
        <strain evidence="2 3">JCM 15151</strain>
    </source>
</reference>
<sequence>MEAIKLAGLLLLVLSAVEVVLWRVLAPRNPNLNKAFPILMVSAVGTAVLGLLLFVLG</sequence>
<comment type="caution">
    <text evidence="2">The sequence shown here is derived from an EMBL/GenBank/DDBJ whole genome shotgun (WGS) entry which is preliminary data.</text>
</comment>
<dbReference type="Proteomes" id="UP000266089">
    <property type="component" value="Unassembled WGS sequence"/>
</dbReference>
<name>A0A399E600_9DEIN</name>
<accession>A0A399E600</accession>
<proteinExistence type="predicted"/>
<keyword evidence="1" id="KW-0472">Membrane</keyword>
<gene>
    <name evidence="2" type="ORF">Mcate_00688</name>
</gene>
<keyword evidence="1" id="KW-1133">Transmembrane helix</keyword>
<organism evidence="2 3">
    <name type="scientific">Meiothermus taiwanensis</name>
    <dbReference type="NCBI Taxonomy" id="172827"/>
    <lineage>
        <taxon>Bacteria</taxon>
        <taxon>Thermotogati</taxon>
        <taxon>Deinococcota</taxon>
        <taxon>Deinococci</taxon>
        <taxon>Thermales</taxon>
        <taxon>Thermaceae</taxon>
        <taxon>Meiothermus</taxon>
    </lineage>
</organism>
<evidence type="ECO:0000313" key="3">
    <source>
        <dbReference type="Proteomes" id="UP000266089"/>
    </source>
</evidence>
<keyword evidence="1" id="KW-0812">Transmembrane</keyword>
<dbReference type="RefSeq" id="WP_182482364.1">
    <property type="nucleotide sequence ID" value="NZ_JBHSXZ010000034.1"/>
</dbReference>
<dbReference type="EMBL" id="QWKX01000012">
    <property type="protein sequence ID" value="RIH78669.1"/>
    <property type="molecule type" value="Genomic_DNA"/>
</dbReference>
<evidence type="ECO:0000313" key="2">
    <source>
        <dbReference type="EMBL" id="RIH78669.1"/>
    </source>
</evidence>
<dbReference type="AlphaFoldDB" id="A0A399E600"/>